<keyword evidence="4" id="KW-1185">Reference proteome</keyword>
<protein>
    <submittedName>
        <fullName evidence="3">Uncharacterized protein</fullName>
    </submittedName>
</protein>
<accession>A0A9P6ZND4</accession>
<proteinExistence type="predicted"/>
<dbReference type="AlphaFoldDB" id="A0A9P6ZND4"/>
<dbReference type="Proteomes" id="UP000714275">
    <property type="component" value="Unassembled WGS sequence"/>
</dbReference>
<comment type="caution">
    <text evidence="3">The sequence shown here is derived from an EMBL/GenBank/DDBJ whole genome shotgun (WGS) entry which is preliminary data.</text>
</comment>
<name>A0A9P6ZND4_9AGAM</name>
<feature type="region of interest" description="Disordered" evidence="1">
    <location>
        <begin position="48"/>
        <end position="198"/>
    </location>
</feature>
<dbReference type="OrthoDB" id="2693325at2759"/>
<evidence type="ECO:0000313" key="4">
    <source>
        <dbReference type="Proteomes" id="UP000714275"/>
    </source>
</evidence>
<reference evidence="3" key="1">
    <citation type="journal article" date="2020" name="New Phytol.">
        <title>Comparative genomics reveals dynamic genome evolution in host specialist ectomycorrhizal fungi.</title>
        <authorList>
            <person name="Lofgren L.A."/>
            <person name="Nguyen N.H."/>
            <person name="Vilgalys R."/>
            <person name="Ruytinx J."/>
            <person name="Liao H.L."/>
            <person name="Branco S."/>
            <person name="Kuo A."/>
            <person name="LaButti K."/>
            <person name="Lipzen A."/>
            <person name="Andreopoulos W."/>
            <person name="Pangilinan J."/>
            <person name="Riley R."/>
            <person name="Hundley H."/>
            <person name="Na H."/>
            <person name="Barry K."/>
            <person name="Grigoriev I.V."/>
            <person name="Stajich J.E."/>
            <person name="Kennedy P.G."/>
        </authorList>
    </citation>
    <scope>NUCLEOTIDE SEQUENCE</scope>
    <source>
        <strain evidence="3">DOB743</strain>
    </source>
</reference>
<evidence type="ECO:0000256" key="1">
    <source>
        <dbReference type="SAM" id="MobiDB-lite"/>
    </source>
</evidence>
<evidence type="ECO:0000313" key="3">
    <source>
        <dbReference type="EMBL" id="KAG1773600.1"/>
    </source>
</evidence>
<organism evidence="3 4">
    <name type="scientific">Suillus placidus</name>
    <dbReference type="NCBI Taxonomy" id="48579"/>
    <lineage>
        <taxon>Eukaryota</taxon>
        <taxon>Fungi</taxon>
        <taxon>Dikarya</taxon>
        <taxon>Basidiomycota</taxon>
        <taxon>Agaricomycotina</taxon>
        <taxon>Agaricomycetes</taxon>
        <taxon>Agaricomycetidae</taxon>
        <taxon>Boletales</taxon>
        <taxon>Suillineae</taxon>
        <taxon>Suillaceae</taxon>
        <taxon>Suillus</taxon>
    </lineage>
</organism>
<keyword evidence="2" id="KW-0732">Signal</keyword>
<feature type="compositionally biased region" description="Pro residues" evidence="1">
    <location>
        <begin position="187"/>
        <end position="198"/>
    </location>
</feature>
<gene>
    <name evidence="3" type="ORF">EV702DRAFT_1200917</name>
</gene>
<dbReference type="EMBL" id="JABBWD010000047">
    <property type="protein sequence ID" value="KAG1773600.1"/>
    <property type="molecule type" value="Genomic_DNA"/>
</dbReference>
<evidence type="ECO:0000256" key="2">
    <source>
        <dbReference type="SAM" id="SignalP"/>
    </source>
</evidence>
<feature type="chain" id="PRO_5040451437" evidence="2">
    <location>
        <begin position="23"/>
        <end position="373"/>
    </location>
</feature>
<feature type="region of interest" description="Disordered" evidence="1">
    <location>
        <begin position="219"/>
        <end position="254"/>
    </location>
</feature>
<feature type="compositionally biased region" description="Low complexity" evidence="1">
    <location>
        <begin position="235"/>
        <end position="254"/>
    </location>
</feature>
<sequence>MSVLACAPSLTLSITPVAVCHASWDQPLSQDSHFTFKSILQFLQERQPLPPSAQPPHSAQLPPPGAQFPSSTNYSSSSAQYGGWAPGTQPPPPNSQHPSGTNYSSSQYGGYVPSTQPPLPSTQPTPHVATYGEQHVPYTAPSPPQSRGWGMDYDGNDDSDDLYMSGPITDLNNSPRCESGHKRQLPPSSPSPPLMPPPRSEFMLPEKLQTMVHNSCATFSASDPTRHPSIGSLKPHLGLGSSHSQSPSTSTGSAMMSMTLTSQSIASDKGKGRPSKKARSDMLSQVNIINDEIGSIQSERLDKDNEHWFLTAEHQDECMDATTVHQCSQEAKGIEIHLCEAETKKYESLAKAHAEEAALLRLKIEYRQLTGGS</sequence>
<feature type="signal peptide" evidence="2">
    <location>
        <begin position="1"/>
        <end position="22"/>
    </location>
</feature>
<feature type="compositionally biased region" description="Polar residues" evidence="1">
    <location>
        <begin position="96"/>
        <end position="108"/>
    </location>
</feature>